<dbReference type="Gene3D" id="1.10.260.40">
    <property type="entry name" value="lambda repressor-like DNA-binding domains"/>
    <property type="match status" value="1"/>
</dbReference>
<dbReference type="Pfam" id="PF13560">
    <property type="entry name" value="HTH_31"/>
    <property type="match status" value="1"/>
</dbReference>
<dbReference type="Proteomes" id="UP000078504">
    <property type="component" value="Unassembled WGS sequence"/>
</dbReference>
<reference evidence="2 3" key="1">
    <citation type="submission" date="2016-04" db="EMBL/GenBank/DDBJ databases">
        <title>ATOL: Assembling a taxonomically balanced genome-scale reconstruction of the evolutionary history of the Enterobacteriaceae.</title>
        <authorList>
            <person name="Plunkett G.III."/>
            <person name="Neeno-Eckwall E.C."/>
            <person name="Glasner J.D."/>
            <person name="Perna N.T."/>
        </authorList>
    </citation>
    <scope>NUCLEOTIDE SEQUENCE [LARGE SCALE GENOMIC DNA]</scope>
    <source>
        <strain evidence="2 3">ATCC 51604</strain>
    </source>
</reference>
<dbReference type="PANTHER" id="PTHR35010">
    <property type="entry name" value="BLL4672 PROTEIN-RELATED"/>
    <property type="match status" value="1"/>
</dbReference>
<name>A0A1B7I5Y8_9ENTR</name>
<proteinExistence type="predicted"/>
<keyword evidence="2" id="KW-0238">DNA-binding</keyword>
<dbReference type="InterPro" id="IPR010982">
    <property type="entry name" value="Lambda_DNA-bd_dom_sf"/>
</dbReference>
<dbReference type="Gene3D" id="3.30.450.180">
    <property type="match status" value="1"/>
</dbReference>
<dbReference type="GO" id="GO:0003677">
    <property type="term" value="F:DNA binding"/>
    <property type="evidence" value="ECO:0007669"/>
    <property type="project" value="UniProtKB-KW"/>
</dbReference>
<evidence type="ECO:0000259" key="1">
    <source>
        <dbReference type="SMART" id="SM00530"/>
    </source>
</evidence>
<dbReference type="EMBL" id="LXEP01000003">
    <property type="protein sequence ID" value="OAT23865.1"/>
    <property type="molecule type" value="Genomic_DNA"/>
</dbReference>
<dbReference type="CDD" id="cd00093">
    <property type="entry name" value="HTH_XRE"/>
    <property type="match status" value="1"/>
</dbReference>
<dbReference type="PANTHER" id="PTHR35010:SF2">
    <property type="entry name" value="BLL4672 PROTEIN"/>
    <property type="match status" value="1"/>
</dbReference>
<sequence>MPLKISQEMPANLLDDSNKILALFLRTRRESLDPARLGLPRSGRRRTPGLRREEVAMLANIGVTWYTWLEQGRKVNPSTASMAAIADALQCTPAETRYLFILAGLQPSEMPVASKYEEVSAASRRILDTLMPLPASIVMPNFDIQGYNANYCRLMGVDLDNVPHDDRNSIYQYLTNDHWHNLLGDDDIVLPIFIAYFHAGMTEHRGDPRWENLLERFFEASPVFKHFWEQRHEVRYIENHTMTYYHHELGPFKIQKVNWFSAPRDGSRLLVYVPVDEKGERIIAMLEHKEMN</sequence>
<dbReference type="InterPro" id="IPR041413">
    <property type="entry name" value="MLTR_LBD"/>
</dbReference>
<comment type="caution">
    <text evidence="2">The sequence shown here is derived from an EMBL/GenBank/DDBJ whole genome shotgun (WGS) entry which is preliminary data.</text>
</comment>
<protein>
    <submittedName>
        <fullName evidence="2">Putative DNA-binding protein</fullName>
    </submittedName>
</protein>
<accession>A0A1B7I5Y8</accession>
<dbReference type="SUPFAM" id="SSF47413">
    <property type="entry name" value="lambda repressor-like DNA-binding domains"/>
    <property type="match status" value="1"/>
</dbReference>
<organism evidence="2 3">
    <name type="scientific">Buttiauxella gaviniae ATCC 51604</name>
    <dbReference type="NCBI Taxonomy" id="1354253"/>
    <lineage>
        <taxon>Bacteria</taxon>
        <taxon>Pseudomonadati</taxon>
        <taxon>Pseudomonadota</taxon>
        <taxon>Gammaproteobacteria</taxon>
        <taxon>Enterobacterales</taxon>
        <taxon>Enterobacteriaceae</taxon>
        <taxon>Buttiauxella</taxon>
    </lineage>
</organism>
<gene>
    <name evidence="2" type="ORF">M977_00155</name>
</gene>
<dbReference type="InterPro" id="IPR001387">
    <property type="entry name" value="Cro/C1-type_HTH"/>
</dbReference>
<dbReference type="PATRIC" id="fig|1354253.4.peg.159"/>
<dbReference type="SMART" id="SM00530">
    <property type="entry name" value="HTH_XRE"/>
    <property type="match status" value="1"/>
</dbReference>
<dbReference type="RefSeq" id="WP_245163467.1">
    <property type="nucleotide sequence ID" value="NZ_LXEP01000003.1"/>
</dbReference>
<dbReference type="Pfam" id="PF17765">
    <property type="entry name" value="MLTR_LBD"/>
    <property type="match status" value="1"/>
</dbReference>
<dbReference type="AlphaFoldDB" id="A0A1B7I5Y8"/>
<evidence type="ECO:0000313" key="2">
    <source>
        <dbReference type="EMBL" id="OAT23865.1"/>
    </source>
</evidence>
<feature type="domain" description="HTH cro/C1-type" evidence="1">
    <location>
        <begin position="24"/>
        <end position="96"/>
    </location>
</feature>
<evidence type="ECO:0000313" key="3">
    <source>
        <dbReference type="Proteomes" id="UP000078504"/>
    </source>
</evidence>